<evidence type="ECO:0000313" key="2">
    <source>
        <dbReference type="EMBL" id="RSN68721.1"/>
    </source>
</evidence>
<dbReference type="InterPro" id="IPR018247">
    <property type="entry name" value="EF_Hand_1_Ca_BS"/>
</dbReference>
<dbReference type="EMBL" id="RCOR01000025">
    <property type="protein sequence ID" value="RSN68721.1"/>
    <property type="molecule type" value="Genomic_DNA"/>
</dbReference>
<evidence type="ECO:0000313" key="3">
    <source>
        <dbReference type="Proteomes" id="UP000278149"/>
    </source>
</evidence>
<dbReference type="Pfam" id="PF03537">
    <property type="entry name" value="Glyco_hydro_114"/>
    <property type="match status" value="1"/>
</dbReference>
<dbReference type="PANTHER" id="PTHR35882">
    <property type="entry name" value="PELA"/>
    <property type="match status" value="1"/>
</dbReference>
<reference evidence="2 3" key="1">
    <citation type="submission" date="2018-10" db="EMBL/GenBank/DDBJ databases">
        <title>Co-occurring genomic capacity for anaerobic methane metabolism and dissimilatory sulfite reduction discovered in the Korarchaeota.</title>
        <authorList>
            <person name="Mckay L.J."/>
            <person name="Dlakic M."/>
            <person name="Fields M.W."/>
            <person name="Delmont T.O."/>
            <person name="Eren A.M."/>
            <person name="Jay Z.J."/>
            <person name="Klingelsmith K.B."/>
            <person name="Rusch D.B."/>
            <person name="Inskeep W.P."/>
        </authorList>
    </citation>
    <scope>NUCLEOTIDE SEQUENCE [LARGE SCALE GENOMIC DNA]</scope>
    <source>
        <strain evidence="2 3">WS</strain>
    </source>
</reference>
<dbReference type="AlphaFoldDB" id="A0A3R9QRW3"/>
<protein>
    <recommendedName>
        <fullName evidence="1">Glycoside-hydrolase family GH114 TIM-barrel domain-containing protein</fullName>
    </recommendedName>
</protein>
<dbReference type="PANTHER" id="PTHR35882:SF2">
    <property type="entry name" value="PELA"/>
    <property type="match status" value="1"/>
</dbReference>
<proteinExistence type="predicted"/>
<organism evidence="2 3">
    <name type="scientific">Candidatus Korarchaeum cryptofilum</name>
    <dbReference type="NCBI Taxonomy" id="498846"/>
    <lineage>
        <taxon>Archaea</taxon>
        <taxon>Thermoproteota</taxon>
        <taxon>Candidatus Korarchaeia</taxon>
        <taxon>Candidatus Korarchaeales</taxon>
        <taxon>Candidatus Korarchaeaceae</taxon>
        <taxon>Candidatus Korarchaeum</taxon>
    </lineage>
</organism>
<dbReference type="Gene3D" id="3.20.20.70">
    <property type="entry name" value="Aldolase class I"/>
    <property type="match status" value="1"/>
</dbReference>
<evidence type="ECO:0000259" key="1">
    <source>
        <dbReference type="Pfam" id="PF03537"/>
    </source>
</evidence>
<feature type="domain" description="Glycoside-hydrolase family GH114 TIM-barrel" evidence="1">
    <location>
        <begin position="67"/>
        <end position="265"/>
    </location>
</feature>
<dbReference type="InterPro" id="IPR013785">
    <property type="entry name" value="Aldolase_TIM"/>
</dbReference>
<gene>
    <name evidence="2" type="ORF">D9Q81_05220</name>
</gene>
<dbReference type="Proteomes" id="UP000278149">
    <property type="component" value="Unassembled WGS sequence"/>
</dbReference>
<dbReference type="InterPro" id="IPR004352">
    <property type="entry name" value="GH114_TIM-barrel"/>
</dbReference>
<accession>A0A3R9QRW3</accession>
<sequence length="895" mass="101780">MKLAPLLLFLLIAIPIFSSYPFMEAKEKVSCVLVYYNQEPIPPEILRTHDWIIVDPDNPYVKPGSGKAKLIAYISVGEIEEYRSYFDEIKKYAIGYNPVWGAYVADVRNPEYRNFLIERVARSIVERGFDGFFLDTLDSYKLVADGNERSFVDALADFVIKLKQKYPDKLIVINRGFEIFDSVKDYIDGFLFEDLFWGLDENLNYVPVSDEERAYYLEKLKHISEKVPVIVVDYVDPKDVEKRIKVMKAIIELGFVPYIADKELSEIGVNPCTAGISRGPEVIIYFDPRYGSNWIRNPEEYKEYLSSVFDKYNVNYRIVDADSLANILSAGERAILVPTSDVLPDKVWDGTEGSLIVRWLRGGGTIVWTGDWEFYYIGHEGWIEHRDGIEEVPFGRRVTSDKAVQVRVTEVGKKYIPSLKEFESMRPFIARDMLLEAYASSDGAFDPAAMKVGEGTFIKVASSTDSLGFLYVAELILNKFYGLGVKLSSEPRVSFCGIVYILPSKASSPKWQREYGDRTYFYVKENLSKYKGLIDEDLKVISSAGYNFIILVIPLDDEPTFLRNLELMDELARERGLGILYAIFPKEKYGREWDYLSKGSSVNSALLKLMNFLSNLKSTQGIAVWYGWEGRRFDPSEIREFYLSLPERMRSIYWVWLDDAYVLEAVKAGLPEDTPVVTELYDPLELALYSGAFKRQIVVTGVWNADSSASWLGRMREKLGLGASGRIVGVWIFDDTNDGFGEKYRAYINGELSSPITIERIGDALAIPSFSVGSDVDLKIVRKHFPDALISNGGVIVVGGPLSNRYSSIKWVKFTRDSMIVNGTEYKSSWGKVDYCLVKLSDKRVYVMGTHRFGTEACLMVLPEVKQLNYAIAQWMDRNGNGIVDRDEIKVLRGG</sequence>
<dbReference type="PROSITE" id="PS00018">
    <property type="entry name" value="EF_HAND_1"/>
    <property type="match status" value="1"/>
</dbReference>
<comment type="caution">
    <text evidence="2">The sequence shown here is derived from an EMBL/GenBank/DDBJ whole genome shotgun (WGS) entry which is preliminary data.</text>
</comment>
<dbReference type="SUPFAM" id="SSF51445">
    <property type="entry name" value="(Trans)glycosidases"/>
    <property type="match status" value="1"/>
</dbReference>
<dbReference type="InterPro" id="IPR017853">
    <property type="entry name" value="GH"/>
</dbReference>
<name>A0A3R9QRW3_9CREN</name>
<dbReference type="RefSeq" id="WP_125741766.1">
    <property type="nucleotide sequence ID" value="NZ_RCOR01000025.1"/>
</dbReference>